<dbReference type="EMBL" id="CAJFDH010000001">
    <property type="protein sequence ID" value="CAD5206989.1"/>
    <property type="molecule type" value="Genomic_DNA"/>
</dbReference>
<dbReference type="Proteomes" id="UP000783686">
    <property type="component" value="Unassembled WGS sequence"/>
</dbReference>
<feature type="region of interest" description="Disordered" evidence="2">
    <location>
        <begin position="540"/>
        <end position="645"/>
    </location>
</feature>
<organism evidence="4 5">
    <name type="scientific">Bursaphelenchus okinawaensis</name>
    <dbReference type="NCBI Taxonomy" id="465554"/>
    <lineage>
        <taxon>Eukaryota</taxon>
        <taxon>Metazoa</taxon>
        <taxon>Ecdysozoa</taxon>
        <taxon>Nematoda</taxon>
        <taxon>Chromadorea</taxon>
        <taxon>Rhabditida</taxon>
        <taxon>Tylenchina</taxon>
        <taxon>Tylenchomorpha</taxon>
        <taxon>Aphelenchoidea</taxon>
        <taxon>Aphelenchoididae</taxon>
        <taxon>Bursaphelenchus</taxon>
    </lineage>
</organism>
<feature type="compositionally biased region" description="Polar residues" evidence="2">
    <location>
        <begin position="576"/>
        <end position="585"/>
    </location>
</feature>
<feature type="region of interest" description="Disordered" evidence="2">
    <location>
        <begin position="498"/>
        <end position="519"/>
    </location>
</feature>
<keyword evidence="5" id="KW-1185">Reference proteome</keyword>
<proteinExistence type="predicted"/>
<dbReference type="InterPro" id="IPR000953">
    <property type="entry name" value="Chromo/chromo_shadow_dom"/>
</dbReference>
<dbReference type="InterPro" id="IPR023780">
    <property type="entry name" value="Chromo_domain"/>
</dbReference>
<reference evidence="4" key="1">
    <citation type="submission" date="2020-09" db="EMBL/GenBank/DDBJ databases">
        <authorList>
            <person name="Kikuchi T."/>
        </authorList>
    </citation>
    <scope>NUCLEOTIDE SEQUENCE</scope>
    <source>
        <strain evidence="4">SH1</strain>
    </source>
</reference>
<feature type="compositionally biased region" description="Basic and acidic residues" evidence="2">
    <location>
        <begin position="588"/>
        <end position="615"/>
    </location>
</feature>
<dbReference type="Pfam" id="PF00385">
    <property type="entry name" value="Chromo"/>
    <property type="match status" value="1"/>
</dbReference>
<dbReference type="AlphaFoldDB" id="A0A811JUK4"/>
<dbReference type="OrthoDB" id="5803513at2759"/>
<dbReference type="Proteomes" id="UP000614601">
    <property type="component" value="Unassembled WGS sequence"/>
</dbReference>
<dbReference type="PROSITE" id="PS50013">
    <property type="entry name" value="CHROMO_2"/>
    <property type="match status" value="1"/>
</dbReference>
<dbReference type="SUPFAM" id="SSF54160">
    <property type="entry name" value="Chromo domain-like"/>
    <property type="match status" value="1"/>
</dbReference>
<keyword evidence="1" id="KW-0175">Coiled coil</keyword>
<feature type="region of interest" description="Disordered" evidence="2">
    <location>
        <begin position="63"/>
        <end position="142"/>
    </location>
</feature>
<accession>A0A811JUK4</accession>
<evidence type="ECO:0000313" key="4">
    <source>
        <dbReference type="EMBL" id="CAD5206989.1"/>
    </source>
</evidence>
<feature type="compositionally biased region" description="Basic residues" evidence="2">
    <location>
        <begin position="79"/>
        <end position="88"/>
    </location>
</feature>
<evidence type="ECO:0000313" key="5">
    <source>
        <dbReference type="Proteomes" id="UP000614601"/>
    </source>
</evidence>
<protein>
    <recommendedName>
        <fullName evidence="3">Chromo domain-containing protein</fullName>
    </recommendedName>
</protein>
<gene>
    <name evidence="4" type="ORF">BOKJ2_LOCUS1673</name>
</gene>
<feature type="compositionally biased region" description="Polar residues" evidence="2">
    <location>
        <begin position="627"/>
        <end position="645"/>
    </location>
</feature>
<dbReference type="CDD" id="cd00024">
    <property type="entry name" value="CD_CSD"/>
    <property type="match status" value="1"/>
</dbReference>
<name>A0A811JUK4_9BILA</name>
<feature type="compositionally biased region" description="Polar residues" evidence="2">
    <location>
        <begin position="501"/>
        <end position="510"/>
    </location>
</feature>
<evidence type="ECO:0000256" key="1">
    <source>
        <dbReference type="SAM" id="Coils"/>
    </source>
</evidence>
<dbReference type="EMBL" id="CAJFCW020000001">
    <property type="protein sequence ID" value="CAG9083934.1"/>
    <property type="molecule type" value="Genomic_DNA"/>
</dbReference>
<dbReference type="Gene3D" id="2.40.50.40">
    <property type="match status" value="1"/>
</dbReference>
<dbReference type="SMART" id="SM00298">
    <property type="entry name" value="CHROMO"/>
    <property type="match status" value="1"/>
</dbReference>
<evidence type="ECO:0000256" key="2">
    <source>
        <dbReference type="SAM" id="MobiDB-lite"/>
    </source>
</evidence>
<dbReference type="InterPro" id="IPR016197">
    <property type="entry name" value="Chromo-like_dom_sf"/>
</dbReference>
<feature type="compositionally biased region" description="Basic and acidic residues" evidence="2">
    <location>
        <begin position="123"/>
        <end position="136"/>
    </location>
</feature>
<feature type="coiled-coil region" evidence="1">
    <location>
        <begin position="260"/>
        <end position="287"/>
    </location>
</feature>
<sequence>MASEEVIFTVEKLVGVKVVKGKRLYEVKWSGFDNKDNTWEPEESFIDRTPVEKFERGRAAAVLRKQRANKSRFTDGPVKKKPKKSKVPKKSEKLPKIPKKKEKDVKVEVKAEETPENVEELPEEKVEKAPEEKVEDAPEVSSTGRLITPSLKNRQPPELKMTQKTRKMTVKEEPKEESYVVDAAIPNSQEKRITRRLIKEAMRPEAEKRRKEMIELMAKRVTEMERQYVYNFPKTCYLGKAVKPEDVADFSPTDLIIYERVCEQQEQQELKKKAFELEKQRREEAKKKQQEICQQLILGHEQKTKEYVQEIVERTSRSFKKLKDEYIFSNPTTQCLEVMLVLNTEEGGAAVLKLKQGFSCLFETVPLEMAAEKAPTLLGEYMKDLAENKKRREMLEKLMNEVDGENNGAEVSFEERSVDKDVEEKLEKNQTSMDDSQSSVADEEVVVDKRLRRKRENLPVRIRGKFVSAKKLEYMRKRDANLKLAQATSGQKTCEHVAEASNHQHNTETSEFFEEEQASLNDSTFYEGNTSQDYDNMTLDESMASQGPSSNHLDDEEDMELDEVRNTAESMENDENAQTSAQNQSFHRRLDEQLDKMVEEVDKLVDQAADKREEGDATADVDELLNINDSGNQLSPTKVSDGQND</sequence>
<evidence type="ECO:0000259" key="3">
    <source>
        <dbReference type="PROSITE" id="PS50013"/>
    </source>
</evidence>
<comment type="caution">
    <text evidence="4">The sequence shown here is derived from an EMBL/GenBank/DDBJ whole genome shotgun (WGS) entry which is preliminary data.</text>
</comment>
<feature type="domain" description="Chromo" evidence="3">
    <location>
        <begin position="8"/>
        <end position="66"/>
    </location>
</feature>
<feature type="compositionally biased region" description="Basic and acidic residues" evidence="2">
    <location>
        <begin position="89"/>
        <end position="113"/>
    </location>
</feature>